<dbReference type="GeneID" id="93621103"/>
<name>I1CLU7_RHIO9</name>
<evidence type="ECO:0000313" key="2">
    <source>
        <dbReference type="Proteomes" id="UP000009138"/>
    </source>
</evidence>
<evidence type="ECO:0000313" key="1">
    <source>
        <dbReference type="EMBL" id="EIE89427.1"/>
    </source>
</evidence>
<gene>
    <name evidence="1" type="ORF">RO3G_14138</name>
</gene>
<sequence length="65" mass="7375">MRLELSKKDKRSLLSGSFQKFQSNNLLHSSFLLSGYLSKIQQDIPPACVVTDAFHCLFDWEASPT</sequence>
<dbReference type="EMBL" id="CH476744">
    <property type="protein sequence ID" value="EIE89427.1"/>
    <property type="molecule type" value="Genomic_DNA"/>
</dbReference>
<proteinExistence type="predicted"/>
<keyword evidence="2" id="KW-1185">Reference proteome</keyword>
<dbReference type="AlphaFoldDB" id="I1CLU7"/>
<dbReference type="RefSeq" id="XP_067524823.1">
    <property type="nucleotide sequence ID" value="XM_067668722.1"/>
</dbReference>
<protein>
    <submittedName>
        <fullName evidence="1">Uncharacterized protein</fullName>
    </submittedName>
</protein>
<dbReference type="InParanoid" id="I1CLU7"/>
<reference evidence="1 2" key="1">
    <citation type="journal article" date="2009" name="PLoS Genet.">
        <title>Genomic analysis of the basal lineage fungus Rhizopus oryzae reveals a whole-genome duplication.</title>
        <authorList>
            <person name="Ma L.-J."/>
            <person name="Ibrahim A.S."/>
            <person name="Skory C."/>
            <person name="Grabherr M.G."/>
            <person name="Burger G."/>
            <person name="Butler M."/>
            <person name="Elias M."/>
            <person name="Idnurm A."/>
            <person name="Lang B.F."/>
            <person name="Sone T."/>
            <person name="Abe A."/>
            <person name="Calvo S.E."/>
            <person name="Corrochano L.M."/>
            <person name="Engels R."/>
            <person name="Fu J."/>
            <person name="Hansberg W."/>
            <person name="Kim J.-M."/>
            <person name="Kodira C.D."/>
            <person name="Koehrsen M.J."/>
            <person name="Liu B."/>
            <person name="Miranda-Saavedra D."/>
            <person name="O'Leary S."/>
            <person name="Ortiz-Castellanos L."/>
            <person name="Poulter R."/>
            <person name="Rodriguez-Romero J."/>
            <person name="Ruiz-Herrera J."/>
            <person name="Shen Y.-Q."/>
            <person name="Zeng Q."/>
            <person name="Galagan J."/>
            <person name="Birren B.W."/>
            <person name="Cuomo C.A."/>
            <person name="Wickes B.L."/>
        </authorList>
    </citation>
    <scope>NUCLEOTIDE SEQUENCE [LARGE SCALE GENOMIC DNA]</scope>
    <source>
        <strain evidence="2">RA 99-880 / ATCC MYA-4621 / FGSC 9543 / NRRL 43880</strain>
    </source>
</reference>
<dbReference type="VEuPathDB" id="FungiDB:RO3G_14138"/>
<dbReference type="Proteomes" id="UP000009138">
    <property type="component" value="Unassembled WGS sequence"/>
</dbReference>
<accession>I1CLU7</accession>
<organism evidence="1 2">
    <name type="scientific">Rhizopus delemar (strain RA 99-880 / ATCC MYA-4621 / FGSC 9543 / NRRL 43880)</name>
    <name type="common">Mucormycosis agent</name>
    <name type="synonym">Rhizopus arrhizus var. delemar</name>
    <dbReference type="NCBI Taxonomy" id="246409"/>
    <lineage>
        <taxon>Eukaryota</taxon>
        <taxon>Fungi</taxon>
        <taxon>Fungi incertae sedis</taxon>
        <taxon>Mucoromycota</taxon>
        <taxon>Mucoromycotina</taxon>
        <taxon>Mucoromycetes</taxon>
        <taxon>Mucorales</taxon>
        <taxon>Mucorineae</taxon>
        <taxon>Rhizopodaceae</taxon>
        <taxon>Rhizopus</taxon>
    </lineage>
</organism>